<organism evidence="1 2">
    <name type="scientific">Streblomastix strix</name>
    <dbReference type="NCBI Taxonomy" id="222440"/>
    <lineage>
        <taxon>Eukaryota</taxon>
        <taxon>Metamonada</taxon>
        <taxon>Preaxostyla</taxon>
        <taxon>Oxymonadida</taxon>
        <taxon>Streblomastigidae</taxon>
        <taxon>Streblomastix</taxon>
    </lineage>
</organism>
<accession>A0A5J4UYR8</accession>
<gene>
    <name evidence="1" type="ORF">EZS28_029202</name>
</gene>
<feature type="non-terminal residue" evidence="1">
    <location>
        <position position="214"/>
    </location>
</feature>
<dbReference type="Proteomes" id="UP000324800">
    <property type="component" value="Unassembled WGS sequence"/>
</dbReference>
<proteinExistence type="predicted"/>
<sequence length="214" mass="24711">MQRIFYLETLAISDQINWMDIGCFFDRKIETIILAKSTFLSIFHNNDEEDSFEFDDHICVYKEVYYLCTSVQKHSLDCLFVLSIGGEWLFLQWNKTRFLPLATGSLLKSIQPLIKTPEQRRFRLDPSFQWAVSVVPISDNSPRFFTRPAPKSDQKQVTGSTNPIVRISIRAVIVVDETVFVGVKYDGPDANFLSVIKNNWSSTLKQFPGKFGFF</sequence>
<name>A0A5J4UYR8_9EUKA</name>
<reference evidence="1 2" key="1">
    <citation type="submission" date="2019-03" db="EMBL/GenBank/DDBJ databases">
        <title>Single cell metagenomics reveals metabolic interactions within the superorganism composed of flagellate Streblomastix strix and complex community of Bacteroidetes bacteria on its surface.</title>
        <authorList>
            <person name="Treitli S.C."/>
            <person name="Kolisko M."/>
            <person name="Husnik F."/>
            <person name="Keeling P."/>
            <person name="Hampl V."/>
        </authorList>
    </citation>
    <scope>NUCLEOTIDE SEQUENCE [LARGE SCALE GENOMIC DNA]</scope>
    <source>
        <strain evidence="1">ST1C</strain>
    </source>
</reference>
<dbReference type="EMBL" id="SNRW01011357">
    <property type="protein sequence ID" value="KAA6375272.1"/>
    <property type="molecule type" value="Genomic_DNA"/>
</dbReference>
<protein>
    <submittedName>
        <fullName evidence="1">Uncharacterized protein</fullName>
    </submittedName>
</protein>
<dbReference type="AlphaFoldDB" id="A0A5J4UYR8"/>
<evidence type="ECO:0000313" key="2">
    <source>
        <dbReference type="Proteomes" id="UP000324800"/>
    </source>
</evidence>
<evidence type="ECO:0000313" key="1">
    <source>
        <dbReference type="EMBL" id="KAA6375272.1"/>
    </source>
</evidence>
<comment type="caution">
    <text evidence="1">The sequence shown here is derived from an EMBL/GenBank/DDBJ whole genome shotgun (WGS) entry which is preliminary data.</text>
</comment>